<dbReference type="KEGG" id="tni:TVNIR_1308"/>
<sequence>MRVATYRTPAAEDDPDPGEVAVFYFGPTEGGTVDANVDRWFGQFDQADGRPTREVAERESTEIAGMSVTLVRAAGTYNAAAGPMAPRADLRPGYRLIGAIVEGPEGAVFFKFTGPEQTVADEEAHFLAMIESIDQP</sequence>
<accession>L0DXA6</accession>
<evidence type="ECO:0000313" key="1">
    <source>
        <dbReference type="EMBL" id="AGA32981.1"/>
    </source>
</evidence>
<dbReference type="Proteomes" id="UP000010809">
    <property type="component" value="Chromosome"/>
</dbReference>
<dbReference type="STRING" id="1255043.TVNIR_1308"/>
<reference evidence="1" key="1">
    <citation type="submission" date="2015-12" db="EMBL/GenBank/DDBJ databases">
        <authorList>
            <person name="Tikhonova T.V."/>
            <person name="Pavlov A.R."/>
            <person name="Beletsky A.V."/>
            <person name="Mardanov A.V."/>
            <person name="Sorokin D.Y."/>
            <person name="Ravin N.V."/>
            <person name="Popov V.O."/>
        </authorList>
    </citation>
    <scope>NUCLEOTIDE SEQUENCE</scope>
    <source>
        <strain evidence="1">DSM 14787</strain>
    </source>
</reference>
<keyword evidence="2" id="KW-1185">Reference proteome</keyword>
<gene>
    <name evidence="1" type="ordered locus">TVNIR_1308</name>
</gene>
<organism evidence="1 2">
    <name type="scientific">Thioalkalivibrio nitratireducens (strain DSM 14787 / UNIQEM 213 / ALEN2)</name>
    <dbReference type="NCBI Taxonomy" id="1255043"/>
    <lineage>
        <taxon>Bacteria</taxon>
        <taxon>Pseudomonadati</taxon>
        <taxon>Pseudomonadota</taxon>
        <taxon>Gammaproteobacteria</taxon>
        <taxon>Chromatiales</taxon>
        <taxon>Ectothiorhodospiraceae</taxon>
        <taxon>Thioalkalivibrio</taxon>
    </lineage>
</organism>
<protein>
    <submittedName>
        <fullName evidence="1">Uncharacterized protein</fullName>
    </submittedName>
</protein>
<name>L0DXA6_THIND</name>
<dbReference type="EMBL" id="CP003989">
    <property type="protein sequence ID" value="AGA32981.1"/>
    <property type="molecule type" value="Genomic_DNA"/>
</dbReference>
<evidence type="ECO:0000313" key="2">
    <source>
        <dbReference type="Proteomes" id="UP000010809"/>
    </source>
</evidence>
<dbReference type="PATRIC" id="fig|1255043.3.peg.1321"/>
<dbReference type="eggNOG" id="ENOG50337XC">
    <property type="taxonomic scope" value="Bacteria"/>
</dbReference>
<dbReference type="AlphaFoldDB" id="L0DXA6"/>
<proteinExistence type="predicted"/>
<dbReference type="HOGENOM" id="CLU_094224_0_0_6"/>